<keyword evidence="2" id="KW-1185">Reference proteome</keyword>
<name>A0AA38ZQV2_VITRO</name>
<evidence type="ECO:0000313" key="1">
    <source>
        <dbReference type="EMBL" id="KAJ9693102.1"/>
    </source>
</evidence>
<sequence>MVSGRVPKRRSYSSEYRGIGDRRRIKSLRVLENKRKKVSYPGHYRRRDTIRGSIGEYQIDRESNPCEYRRIQDRNDGIQASEESNPCEYRRIKERKHPIWATTEEEILSERVSENTRQTRNRIRASTGESKTKMMVSGRLSEKRSYSGEYRRIEMMIPRQLPEKRSYSGKYRRVTNRQGINPSEFCRIQDRKDGIRASTREEIIFGRVPGNRRHTKNRIRTSTGE</sequence>
<organism evidence="1 2">
    <name type="scientific">Vitis rotundifolia</name>
    <name type="common">Muscadine grape</name>
    <dbReference type="NCBI Taxonomy" id="103349"/>
    <lineage>
        <taxon>Eukaryota</taxon>
        <taxon>Viridiplantae</taxon>
        <taxon>Streptophyta</taxon>
        <taxon>Embryophyta</taxon>
        <taxon>Tracheophyta</taxon>
        <taxon>Spermatophyta</taxon>
        <taxon>Magnoliopsida</taxon>
        <taxon>eudicotyledons</taxon>
        <taxon>Gunneridae</taxon>
        <taxon>Pentapetalae</taxon>
        <taxon>rosids</taxon>
        <taxon>Vitales</taxon>
        <taxon>Vitaceae</taxon>
        <taxon>Viteae</taxon>
        <taxon>Vitis</taxon>
    </lineage>
</organism>
<comment type="caution">
    <text evidence="1">The sequence shown here is derived from an EMBL/GenBank/DDBJ whole genome shotgun (WGS) entry which is preliminary data.</text>
</comment>
<evidence type="ECO:0000313" key="2">
    <source>
        <dbReference type="Proteomes" id="UP001168098"/>
    </source>
</evidence>
<proteinExistence type="predicted"/>
<gene>
    <name evidence="1" type="ORF">PVL29_012014</name>
</gene>
<dbReference type="Proteomes" id="UP001168098">
    <property type="component" value="Unassembled WGS sequence"/>
</dbReference>
<dbReference type="EMBL" id="JARBHA010000009">
    <property type="protein sequence ID" value="KAJ9693102.1"/>
    <property type="molecule type" value="Genomic_DNA"/>
</dbReference>
<protein>
    <submittedName>
        <fullName evidence="1">Uncharacterized protein</fullName>
    </submittedName>
</protein>
<reference evidence="1 2" key="1">
    <citation type="journal article" date="2023" name="BMC Biotechnol.">
        <title>Vitis rotundifolia cv Carlos genome sequencing.</title>
        <authorList>
            <person name="Huff M."/>
            <person name="Hulse-Kemp A."/>
            <person name="Scheffler B."/>
            <person name="Youngblood R."/>
            <person name="Simpson S."/>
            <person name="Babiker E."/>
            <person name="Staton M."/>
        </authorList>
    </citation>
    <scope>NUCLEOTIDE SEQUENCE [LARGE SCALE GENOMIC DNA]</scope>
    <source>
        <tissue evidence="1">Leaf</tissue>
    </source>
</reference>
<accession>A0AA38ZQV2</accession>
<dbReference type="AlphaFoldDB" id="A0AA38ZQV2"/>